<dbReference type="InterPro" id="IPR050266">
    <property type="entry name" value="AB_hydrolase_sf"/>
</dbReference>
<accession>A0A2U2B9E3</accession>
<dbReference type="InterPro" id="IPR000073">
    <property type="entry name" value="AB_hydrolase_1"/>
</dbReference>
<dbReference type="PRINTS" id="PR00412">
    <property type="entry name" value="EPOXHYDRLASE"/>
</dbReference>
<name>A0A2U2B9E3_9BACT</name>
<dbReference type="RefSeq" id="WP_109264195.1">
    <property type="nucleotide sequence ID" value="NZ_QEWP01000006.1"/>
</dbReference>
<dbReference type="Pfam" id="PF12697">
    <property type="entry name" value="Abhydrolase_6"/>
    <property type="match status" value="1"/>
</dbReference>
<dbReference type="Proteomes" id="UP000244956">
    <property type="component" value="Unassembled WGS sequence"/>
</dbReference>
<reference evidence="2 3" key="1">
    <citation type="submission" date="2018-05" db="EMBL/GenBank/DDBJ databases">
        <title>Marinilabilia rubrum sp. nov., isolated from saltern sediment.</title>
        <authorList>
            <person name="Zhang R."/>
        </authorList>
    </citation>
    <scope>NUCLEOTIDE SEQUENCE [LARGE SCALE GENOMIC DNA]</scope>
    <source>
        <strain evidence="2 3">WTE16</strain>
    </source>
</reference>
<evidence type="ECO:0000313" key="2">
    <source>
        <dbReference type="EMBL" id="PWD99656.1"/>
    </source>
</evidence>
<dbReference type="EMBL" id="QEWP01000006">
    <property type="protein sequence ID" value="PWD99656.1"/>
    <property type="molecule type" value="Genomic_DNA"/>
</dbReference>
<gene>
    <name evidence="2" type="ORF">DDZ16_09425</name>
</gene>
<dbReference type="OrthoDB" id="9780932at2"/>
<dbReference type="Gene3D" id="3.40.50.1820">
    <property type="entry name" value="alpha/beta hydrolase"/>
    <property type="match status" value="1"/>
</dbReference>
<evidence type="ECO:0000313" key="3">
    <source>
        <dbReference type="Proteomes" id="UP000244956"/>
    </source>
</evidence>
<dbReference type="InterPro" id="IPR000639">
    <property type="entry name" value="Epox_hydrolase-like"/>
</dbReference>
<dbReference type="SUPFAM" id="SSF53474">
    <property type="entry name" value="alpha/beta-Hydrolases"/>
    <property type="match status" value="1"/>
</dbReference>
<dbReference type="GO" id="GO:0003824">
    <property type="term" value="F:catalytic activity"/>
    <property type="evidence" value="ECO:0007669"/>
    <property type="project" value="InterPro"/>
</dbReference>
<evidence type="ECO:0000259" key="1">
    <source>
        <dbReference type="Pfam" id="PF12697"/>
    </source>
</evidence>
<feature type="domain" description="AB hydrolase-1" evidence="1">
    <location>
        <begin position="20"/>
        <end position="254"/>
    </location>
</feature>
<keyword evidence="3" id="KW-1185">Reference proteome</keyword>
<sequence>MKKQNFIHTRFIEGKAGLPVLFLHGFLETGEVWLRWLSDYPLVNPLFVPDLPGHGQSKVWVGKSEFSGWAKTLLEIMDQEFSDNCDFAIAGHSMGGYLALEMARLYPDRVKKIVLFHSTPMPDMPGQTQSRHRQIDLIEKGRRQLLIKGVGPGMFAPENRDKLKETGEKLYKQAQSCTSEGMIKTLWTIMNRPDFVPVMRSRSKDILWVTGGKDPFMPMDHIEAVAKHFPKVKHKHFQDVGHAAFLEKPYEAMAVFKKFLD</sequence>
<protein>
    <recommendedName>
        <fullName evidence="1">AB hydrolase-1 domain-containing protein</fullName>
    </recommendedName>
</protein>
<dbReference type="InterPro" id="IPR029058">
    <property type="entry name" value="AB_hydrolase_fold"/>
</dbReference>
<organism evidence="2 3">
    <name type="scientific">Marinilabilia rubra</name>
    <dbReference type="NCBI Taxonomy" id="2162893"/>
    <lineage>
        <taxon>Bacteria</taxon>
        <taxon>Pseudomonadati</taxon>
        <taxon>Bacteroidota</taxon>
        <taxon>Bacteroidia</taxon>
        <taxon>Marinilabiliales</taxon>
        <taxon>Marinilabiliaceae</taxon>
        <taxon>Marinilabilia</taxon>
    </lineage>
</organism>
<dbReference type="PANTHER" id="PTHR43798">
    <property type="entry name" value="MONOACYLGLYCEROL LIPASE"/>
    <property type="match status" value="1"/>
</dbReference>
<proteinExistence type="predicted"/>
<dbReference type="AlphaFoldDB" id="A0A2U2B9E3"/>
<dbReference type="PRINTS" id="PR00111">
    <property type="entry name" value="ABHYDROLASE"/>
</dbReference>
<comment type="caution">
    <text evidence="2">The sequence shown here is derived from an EMBL/GenBank/DDBJ whole genome shotgun (WGS) entry which is preliminary data.</text>
</comment>